<proteinExistence type="predicted"/>
<dbReference type="AlphaFoldDB" id="W9QTE4"/>
<organism evidence="1 2">
    <name type="scientific">Morus notabilis</name>
    <dbReference type="NCBI Taxonomy" id="981085"/>
    <lineage>
        <taxon>Eukaryota</taxon>
        <taxon>Viridiplantae</taxon>
        <taxon>Streptophyta</taxon>
        <taxon>Embryophyta</taxon>
        <taxon>Tracheophyta</taxon>
        <taxon>Spermatophyta</taxon>
        <taxon>Magnoliopsida</taxon>
        <taxon>eudicotyledons</taxon>
        <taxon>Gunneridae</taxon>
        <taxon>Pentapetalae</taxon>
        <taxon>rosids</taxon>
        <taxon>fabids</taxon>
        <taxon>Rosales</taxon>
        <taxon>Moraceae</taxon>
        <taxon>Moreae</taxon>
        <taxon>Morus</taxon>
    </lineage>
</organism>
<gene>
    <name evidence="1" type="ORF">L484_022920</name>
</gene>
<dbReference type="EMBL" id="KE344145">
    <property type="protein sequence ID" value="EXB53952.1"/>
    <property type="molecule type" value="Genomic_DNA"/>
</dbReference>
<accession>W9QTE4</accession>
<keyword evidence="2" id="KW-1185">Reference proteome</keyword>
<reference evidence="2" key="1">
    <citation type="submission" date="2013-01" db="EMBL/GenBank/DDBJ databases">
        <title>Draft Genome Sequence of a Mulberry Tree, Morus notabilis C.K. Schneid.</title>
        <authorList>
            <person name="He N."/>
            <person name="Zhao S."/>
        </authorList>
    </citation>
    <scope>NUCLEOTIDE SEQUENCE</scope>
</reference>
<protein>
    <submittedName>
        <fullName evidence="1">Uncharacterized protein</fullName>
    </submittedName>
</protein>
<name>W9QTE4_9ROSA</name>
<dbReference type="Proteomes" id="UP000030645">
    <property type="component" value="Unassembled WGS sequence"/>
</dbReference>
<evidence type="ECO:0000313" key="2">
    <source>
        <dbReference type="Proteomes" id="UP000030645"/>
    </source>
</evidence>
<sequence>MQTAARTGQKTPKSVPGQGLVRACACLAAGHALQCQAGCAGAPPVARPRPSFDQSRETYCLFKSIFWEVSHQTLHLKEQGKTISRFVRIAGVLRWSDMKVNSTGLLFSASSAKEMWVPTDIDRYGRHVGVGLALDFYS</sequence>
<evidence type="ECO:0000313" key="1">
    <source>
        <dbReference type="EMBL" id="EXB53952.1"/>
    </source>
</evidence>